<evidence type="ECO:0000313" key="18">
    <source>
        <dbReference type="Proteomes" id="UP000562045"/>
    </source>
</evidence>
<evidence type="ECO:0000256" key="7">
    <source>
        <dbReference type="ARBA" id="ARBA00034307"/>
    </source>
</evidence>
<dbReference type="InterPro" id="IPR036250">
    <property type="entry name" value="AcylCo_DH-like_C"/>
</dbReference>
<sequence>MTAPGPGTTDAELSARFGPVFAKIAEGAAEREADRTLPFEQVEWLRESGFGRIRVPVENGGLGATLPQYFRQLVELARADSNLPQLLRGHAGFVETRLTHRDPDVRDRWLRRVAAGVLVGNAQSEQGNSSFWQNATTIRREGSGWLLSGRKFYSTGSLFADWIHTTATVDSANSATVLVPTSAQGVQRIDDWDGFGQRLTGSGTTIFEDVPIHLDDVEIHPNGDFSGSYLLAFFQLVHLATLAGIGKAAVDDAVAFVRQRGRNFANPAYPDPAQDPQVQQVVGRVQGRAFAAEATTIAAAERVEAAYQVQVAGGPGPVGTEPFDEADAATFAAQSVVIDTVLALVTELFEVGGSSAVTDRFRLDRHWRNARTLASHNPAIYRQTIVGDHLLNGTPPSAWISRSWDVVKARGQGVS</sequence>
<evidence type="ECO:0000256" key="9">
    <source>
        <dbReference type="ARBA" id="ARBA00034328"/>
    </source>
</evidence>
<dbReference type="Gene3D" id="1.20.140.10">
    <property type="entry name" value="Butyryl-CoA Dehydrogenase, subunit A, domain 3"/>
    <property type="match status" value="1"/>
</dbReference>
<dbReference type="GO" id="GO:0005737">
    <property type="term" value="C:cytoplasm"/>
    <property type="evidence" value="ECO:0007669"/>
    <property type="project" value="UniProtKB-SubCell"/>
</dbReference>
<dbReference type="Pfam" id="PF02770">
    <property type="entry name" value="Acyl-CoA_dh_M"/>
    <property type="match status" value="1"/>
</dbReference>
<comment type="similarity">
    <text evidence="8">Belongs to the DszC flavin monooxygenase family.</text>
</comment>
<keyword evidence="6" id="KW-0503">Monooxygenase</keyword>
<dbReference type="InterPro" id="IPR037069">
    <property type="entry name" value="AcylCoA_DH/ox_N_sf"/>
</dbReference>
<evidence type="ECO:0000256" key="13">
    <source>
        <dbReference type="ARBA" id="ARBA00049456"/>
    </source>
</evidence>
<comment type="pathway">
    <text evidence="7">Sulfur metabolism; dibenzothiophene degradation.</text>
</comment>
<dbReference type="EMBL" id="JACBZM010000001">
    <property type="protein sequence ID" value="NYI43139.1"/>
    <property type="molecule type" value="Genomic_DNA"/>
</dbReference>
<feature type="domain" description="Acyl-CoA dehydrogenase C-terminal" evidence="16">
    <location>
        <begin position="238"/>
        <end position="377"/>
    </location>
</feature>
<keyword evidence="4" id="KW-0547">Nucleotide-binding</keyword>
<dbReference type="Gene3D" id="2.40.110.10">
    <property type="entry name" value="Butyryl-CoA Dehydrogenase, subunit A, domain 2"/>
    <property type="match status" value="1"/>
</dbReference>
<dbReference type="GO" id="GO:0006552">
    <property type="term" value="P:L-leucine catabolic process"/>
    <property type="evidence" value="ECO:0007669"/>
    <property type="project" value="TreeGrafter"/>
</dbReference>
<evidence type="ECO:0000256" key="2">
    <source>
        <dbReference type="ARBA" id="ARBA00022630"/>
    </source>
</evidence>
<dbReference type="Pfam" id="PF02771">
    <property type="entry name" value="Acyl-CoA_dh_N"/>
    <property type="match status" value="1"/>
</dbReference>
<dbReference type="Pfam" id="PF08028">
    <property type="entry name" value="Acyl-CoA_dh_2"/>
    <property type="match status" value="1"/>
</dbReference>
<evidence type="ECO:0000259" key="15">
    <source>
        <dbReference type="Pfam" id="PF02771"/>
    </source>
</evidence>
<evidence type="ECO:0000256" key="6">
    <source>
        <dbReference type="ARBA" id="ARBA00023033"/>
    </source>
</evidence>
<name>A0A7Z0CJL0_9ACTN</name>
<protein>
    <recommendedName>
        <fullName evidence="10">Dibenzothiophene monooxygenase</fullName>
        <ecNumber evidence="9">1.14.14.21</ecNumber>
    </recommendedName>
</protein>
<comment type="catalytic activity">
    <reaction evidence="12">
        <text>dibenzothiophene 5-oxide + FMNH2 + O2 = dibenzothiophene 5,5-dioxide + FMN + H2O + H(+)</text>
        <dbReference type="Rhea" id="RHEA:49080"/>
        <dbReference type="ChEBI" id="CHEBI:15377"/>
        <dbReference type="ChEBI" id="CHEBI:15378"/>
        <dbReference type="ChEBI" id="CHEBI:15379"/>
        <dbReference type="ChEBI" id="CHEBI:23683"/>
        <dbReference type="ChEBI" id="CHEBI:57618"/>
        <dbReference type="ChEBI" id="CHEBI:58210"/>
        <dbReference type="ChEBI" id="CHEBI:90356"/>
    </reaction>
</comment>
<dbReference type="Proteomes" id="UP000562045">
    <property type="component" value="Unassembled WGS sequence"/>
</dbReference>
<organism evidence="17 18">
    <name type="scientific">Nocardioides aromaticivorans</name>
    <dbReference type="NCBI Taxonomy" id="200618"/>
    <lineage>
        <taxon>Bacteria</taxon>
        <taxon>Bacillati</taxon>
        <taxon>Actinomycetota</taxon>
        <taxon>Actinomycetes</taxon>
        <taxon>Propionibacteriales</taxon>
        <taxon>Nocardioidaceae</taxon>
        <taxon>Nocardioides</taxon>
    </lineage>
</organism>
<dbReference type="PANTHER" id="PTHR43884">
    <property type="entry name" value="ACYL-COA DEHYDROGENASE"/>
    <property type="match status" value="1"/>
</dbReference>
<keyword evidence="5" id="KW-0560">Oxidoreductase</keyword>
<evidence type="ECO:0000256" key="11">
    <source>
        <dbReference type="ARBA" id="ARBA00047859"/>
    </source>
</evidence>
<dbReference type="InterPro" id="IPR009100">
    <property type="entry name" value="AcylCoA_DH/oxidase_NM_dom_sf"/>
</dbReference>
<dbReference type="InterPro" id="IPR006091">
    <property type="entry name" value="Acyl-CoA_Oxase/DH_mid-dom"/>
</dbReference>
<keyword evidence="3" id="KW-0288">FMN</keyword>
<comment type="subcellular location">
    <subcellularLocation>
        <location evidence="1">Cytoplasm</location>
    </subcellularLocation>
</comment>
<dbReference type="GO" id="GO:0008470">
    <property type="term" value="F:3-methylbutanoyl-CoA dehydrogenase activity"/>
    <property type="evidence" value="ECO:0007669"/>
    <property type="project" value="TreeGrafter"/>
</dbReference>
<evidence type="ECO:0000256" key="10">
    <source>
        <dbReference type="ARBA" id="ARBA00034345"/>
    </source>
</evidence>
<dbReference type="GO" id="GO:0050660">
    <property type="term" value="F:flavin adenine dinucleotide binding"/>
    <property type="evidence" value="ECO:0007669"/>
    <property type="project" value="InterPro"/>
</dbReference>
<dbReference type="SUPFAM" id="SSF47203">
    <property type="entry name" value="Acyl-CoA dehydrogenase C-terminal domain-like"/>
    <property type="match status" value="1"/>
</dbReference>
<keyword evidence="2" id="KW-0285">Flavoprotein</keyword>
<accession>A0A7Z0CJL0</accession>
<comment type="catalytic activity">
    <reaction evidence="13">
        <text>dibenzothiophene + 2 FMNH2 + 2 O2 = dibenzothiophene 5,5-dioxide + 2 FMN + 2 H2O + 2 H(+)</text>
        <dbReference type="Rhea" id="RHEA:49072"/>
        <dbReference type="ChEBI" id="CHEBI:15377"/>
        <dbReference type="ChEBI" id="CHEBI:15378"/>
        <dbReference type="ChEBI" id="CHEBI:15379"/>
        <dbReference type="ChEBI" id="CHEBI:23681"/>
        <dbReference type="ChEBI" id="CHEBI:57618"/>
        <dbReference type="ChEBI" id="CHEBI:58210"/>
        <dbReference type="ChEBI" id="CHEBI:90356"/>
        <dbReference type="EC" id="1.14.14.21"/>
    </reaction>
</comment>
<dbReference type="SUPFAM" id="SSF56645">
    <property type="entry name" value="Acyl-CoA dehydrogenase NM domain-like"/>
    <property type="match status" value="1"/>
</dbReference>
<evidence type="ECO:0000256" key="5">
    <source>
        <dbReference type="ARBA" id="ARBA00023002"/>
    </source>
</evidence>
<gene>
    <name evidence="17" type="ORF">BJ993_000219</name>
</gene>
<evidence type="ECO:0000256" key="1">
    <source>
        <dbReference type="ARBA" id="ARBA00004496"/>
    </source>
</evidence>
<dbReference type="AlphaFoldDB" id="A0A7Z0CJL0"/>
<dbReference type="PIRSF" id="PIRSF016578">
    <property type="entry name" value="HsaA"/>
    <property type="match status" value="1"/>
</dbReference>
<proteinExistence type="inferred from homology"/>
<evidence type="ECO:0000256" key="12">
    <source>
        <dbReference type="ARBA" id="ARBA00048445"/>
    </source>
</evidence>
<feature type="domain" description="Acyl-CoA oxidase/dehydrogenase middle" evidence="14">
    <location>
        <begin position="124"/>
        <end position="210"/>
    </location>
</feature>
<evidence type="ECO:0000313" key="17">
    <source>
        <dbReference type="EMBL" id="NYI43139.1"/>
    </source>
</evidence>
<dbReference type="EC" id="1.14.14.21" evidence="9"/>
<feature type="domain" description="Acyl-CoA dehydrogenase/oxidase N-terminal" evidence="15">
    <location>
        <begin position="23"/>
        <end position="116"/>
    </location>
</feature>
<comment type="caution">
    <text evidence="17">The sequence shown here is derived from an EMBL/GenBank/DDBJ whole genome shotgun (WGS) entry which is preliminary data.</text>
</comment>
<evidence type="ECO:0000256" key="4">
    <source>
        <dbReference type="ARBA" id="ARBA00022741"/>
    </source>
</evidence>
<dbReference type="Gene3D" id="1.10.540.10">
    <property type="entry name" value="Acyl-CoA dehydrogenase/oxidase, N-terminal domain"/>
    <property type="match status" value="1"/>
</dbReference>
<evidence type="ECO:0000259" key="14">
    <source>
        <dbReference type="Pfam" id="PF02770"/>
    </source>
</evidence>
<evidence type="ECO:0000259" key="16">
    <source>
        <dbReference type="Pfam" id="PF08028"/>
    </source>
</evidence>
<evidence type="ECO:0000256" key="3">
    <source>
        <dbReference type="ARBA" id="ARBA00022643"/>
    </source>
</evidence>
<dbReference type="GO" id="GO:0004497">
    <property type="term" value="F:monooxygenase activity"/>
    <property type="evidence" value="ECO:0007669"/>
    <property type="project" value="UniProtKB-KW"/>
</dbReference>
<evidence type="ECO:0000256" key="8">
    <source>
        <dbReference type="ARBA" id="ARBA00034317"/>
    </source>
</evidence>
<dbReference type="InterPro" id="IPR013107">
    <property type="entry name" value="Acyl-CoA_DH_C"/>
</dbReference>
<reference evidence="17 18" key="1">
    <citation type="submission" date="2020-07" db="EMBL/GenBank/DDBJ databases">
        <title>Sequencing the genomes of 1000 actinobacteria strains.</title>
        <authorList>
            <person name="Klenk H.-P."/>
        </authorList>
    </citation>
    <scope>NUCLEOTIDE SEQUENCE [LARGE SCALE GENOMIC DNA]</scope>
    <source>
        <strain evidence="17 18">DSM 15131</strain>
    </source>
</reference>
<dbReference type="InterPro" id="IPR046373">
    <property type="entry name" value="Acyl-CoA_Oxase/DH_mid-dom_sf"/>
</dbReference>
<dbReference type="InterPro" id="IPR013786">
    <property type="entry name" value="AcylCoA_DH/ox_N"/>
</dbReference>
<comment type="catalytic activity">
    <reaction evidence="11">
        <text>dibenzothiophene + FMNH2 + O2 = dibenzothiophene 5-oxide + FMN + H2O + H(+)</text>
        <dbReference type="Rhea" id="RHEA:49076"/>
        <dbReference type="ChEBI" id="CHEBI:15377"/>
        <dbReference type="ChEBI" id="CHEBI:15378"/>
        <dbReference type="ChEBI" id="CHEBI:15379"/>
        <dbReference type="ChEBI" id="CHEBI:23681"/>
        <dbReference type="ChEBI" id="CHEBI:23683"/>
        <dbReference type="ChEBI" id="CHEBI:57618"/>
        <dbReference type="ChEBI" id="CHEBI:58210"/>
    </reaction>
</comment>
<dbReference type="PANTHER" id="PTHR43884:SF12">
    <property type="entry name" value="ISOVALERYL-COA DEHYDROGENASE, MITOCHONDRIAL-RELATED"/>
    <property type="match status" value="1"/>
</dbReference>
<dbReference type="RefSeq" id="WP_036544462.1">
    <property type="nucleotide sequence ID" value="NZ_JACBZM010000001.1"/>
</dbReference>